<organism evidence="1 2">
    <name type="scientific">Phtheirospermum japonicum</name>
    <dbReference type="NCBI Taxonomy" id="374723"/>
    <lineage>
        <taxon>Eukaryota</taxon>
        <taxon>Viridiplantae</taxon>
        <taxon>Streptophyta</taxon>
        <taxon>Embryophyta</taxon>
        <taxon>Tracheophyta</taxon>
        <taxon>Spermatophyta</taxon>
        <taxon>Magnoliopsida</taxon>
        <taxon>eudicotyledons</taxon>
        <taxon>Gunneridae</taxon>
        <taxon>Pentapetalae</taxon>
        <taxon>asterids</taxon>
        <taxon>lamiids</taxon>
        <taxon>Lamiales</taxon>
        <taxon>Orobanchaceae</taxon>
        <taxon>Orobanchaceae incertae sedis</taxon>
        <taxon>Phtheirospermum</taxon>
    </lineage>
</organism>
<accession>A0A830DBM5</accession>
<gene>
    <name evidence="1" type="ORF">PHJA_002589500</name>
</gene>
<sequence length="64" mass="7043">MVVFASAAKSLKNPKLQHTASLLFRFESIRTLLTESVKLQKLTDSDSGADLKVECFSNSRPCPS</sequence>
<reference evidence="1" key="1">
    <citation type="submission" date="2020-07" db="EMBL/GenBank/DDBJ databases">
        <title>Ethylene signaling mediates host invasion by parasitic plants.</title>
        <authorList>
            <person name="Yoshida S."/>
        </authorList>
    </citation>
    <scope>NUCLEOTIDE SEQUENCE</scope>
    <source>
        <strain evidence="1">Okayama</strain>
    </source>
</reference>
<evidence type="ECO:0000313" key="1">
    <source>
        <dbReference type="EMBL" id="GFQ04456.1"/>
    </source>
</evidence>
<evidence type="ECO:0000313" key="2">
    <source>
        <dbReference type="Proteomes" id="UP000653305"/>
    </source>
</evidence>
<protein>
    <submittedName>
        <fullName evidence="1">Uncharacterized protein</fullName>
    </submittedName>
</protein>
<name>A0A830DBM5_9LAMI</name>
<dbReference type="Proteomes" id="UP000653305">
    <property type="component" value="Unassembled WGS sequence"/>
</dbReference>
<keyword evidence="2" id="KW-1185">Reference proteome</keyword>
<proteinExistence type="predicted"/>
<dbReference type="AlphaFoldDB" id="A0A830DBM5"/>
<dbReference type="EMBL" id="BMAC01000945">
    <property type="protein sequence ID" value="GFQ04456.1"/>
    <property type="molecule type" value="Genomic_DNA"/>
</dbReference>
<comment type="caution">
    <text evidence="1">The sequence shown here is derived from an EMBL/GenBank/DDBJ whole genome shotgun (WGS) entry which is preliminary data.</text>
</comment>